<dbReference type="EMBL" id="FOFV01000014">
    <property type="protein sequence ID" value="SER99149.1"/>
    <property type="molecule type" value="Genomic_DNA"/>
</dbReference>
<gene>
    <name evidence="1" type="ORF">SAMN04488000_114121</name>
</gene>
<accession>A0A1H9TQA7</accession>
<evidence type="ECO:0000313" key="1">
    <source>
        <dbReference type="EMBL" id="SER99149.1"/>
    </source>
</evidence>
<proteinExistence type="predicted"/>
<dbReference type="STRING" id="65499.SAMN04488000_114121"/>
<sequence>MSFVTDELGREMRALLSKMSGYPIGESDYVSYFVNEHGERLVFVRGRKKKTAVLLHSDLGWEPKQIAGPPTSGGANKDLPAGVRRFFGDVPVAGDIILNHPEALWLKACLMATD</sequence>
<protein>
    <submittedName>
        <fullName evidence="1">Uncharacterized protein</fullName>
    </submittedName>
</protein>
<reference evidence="2" key="1">
    <citation type="submission" date="2016-10" db="EMBL/GenBank/DDBJ databases">
        <authorList>
            <person name="Varghese N."/>
            <person name="Submissions S."/>
        </authorList>
    </citation>
    <scope>NUCLEOTIDE SEQUENCE [LARGE SCALE GENOMIC DNA]</scope>
    <source>
        <strain evidence="2">DSM 44437</strain>
    </source>
</reference>
<evidence type="ECO:0000313" key="2">
    <source>
        <dbReference type="Proteomes" id="UP000199503"/>
    </source>
</evidence>
<dbReference type="Proteomes" id="UP000199503">
    <property type="component" value="Unassembled WGS sequence"/>
</dbReference>
<name>A0A1H9TQA7_9PSEU</name>
<organism evidence="1 2">
    <name type="scientific">Lentzea albida</name>
    <dbReference type="NCBI Taxonomy" id="65499"/>
    <lineage>
        <taxon>Bacteria</taxon>
        <taxon>Bacillati</taxon>
        <taxon>Actinomycetota</taxon>
        <taxon>Actinomycetes</taxon>
        <taxon>Pseudonocardiales</taxon>
        <taxon>Pseudonocardiaceae</taxon>
        <taxon>Lentzea</taxon>
    </lineage>
</organism>
<dbReference type="AlphaFoldDB" id="A0A1H9TQA7"/>
<keyword evidence="2" id="KW-1185">Reference proteome</keyword>